<dbReference type="EMBL" id="CP029556">
    <property type="protein sequence ID" value="AXA84348.1"/>
    <property type="molecule type" value="Genomic_DNA"/>
</dbReference>
<feature type="transmembrane region" description="Helical" evidence="1">
    <location>
        <begin position="75"/>
        <end position="95"/>
    </location>
</feature>
<dbReference type="AlphaFoldDB" id="A0A344J5N8"/>
<evidence type="ECO:0000313" key="4">
    <source>
        <dbReference type="Proteomes" id="UP000251842"/>
    </source>
</evidence>
<feature type="transmembrane region" description="Helical" evidence="1">
    <location>
        <begin position="107"/>
        <end position="125"/>
    </location>
</feature>
<keyword evidence="4" id="KW-1185">Reference proteome</keyword>
<evidence type="ECO:0000313" key="3">
    <source>
        <dbReference type="EMBL" id="AXA84348.1"/>
    </source>
</evidence>
<dbReference type="Proteomes" id="UP000251842">
    <property type="component" value="Chromosome"/>
</dbReference>
<gene>
    <name evidence="3" type="ORF">DCD74_06275</name>
</gene>
<dbReference type="RefSeq" id="WP_112926561.1">
    <property type="nucleotide sequence ID" value="NZ_CP029556.1"/>
</dbReference>
<organism evidence="3 4">
    <name type="scientific">Solilutibacter oculi</name>
    <dbReference type="NCBI Taxonomy" id="2698682"/>
    <lineage>
        <taxon>Bacteria</taxon>
        <taxon>Pseudomonadati</taxon>
        <taxon>Pseudomonadota</taxon>
        <taxon>Gammaproteobacteria</taxon>
        <taxon>Lysobacterales</taxon>
        <taxon>Lysobacteraceae</taxon>
        <taxon>Solilutibacter</taxon>
    </lineage>
</organism>
<protein>
    <recommendedName>
        <fullName evidence="2">DUF2231 domain-containing protein</fullName>
    </recommendedName>
</protein>
<dbReference type="KEGG" id="lue:DCD74_06275"/>
<feature type="domain" description="DUF2231" evidence="2">
    <location>
        <begin position="4"/>
        <end position="139"/>
    </location>
</feature>
<proteinExistence type="predicted"/>
<dbReference type="Pfam" id="PF09990">
    <property type="entry name" value="DUF2231"/>
    <property type="match status" value="1"/>
</dbReference>
<reference evidence="4" key="1">
    <citation type="submission" date="2018-05" db="EMBL/GenBank/DDBJ databases">
        <title>Luteimonas pekinense sp. nov., isolated from human Meibomian gland secretions, Beijing, China.</title>
        <authorList>
            <person name="Wen T."/>
            <person name="Bai H."/>
            <person name="Lv H."/>
        </authorList>
    </citation>
    <scope>NUCLEOTIDE SEQUENCE [LARGE SCALE GENOMIC DNA]</scope>
    <source>
        <strain evidence="4">83-4</strain>
    </source>
</reference>
<dbReference type="OrthoDB" id="2873672at2"/>
<evidence type="ECO:0000259" key="2">
    <source>
        <dbReference type="Pfam" id="PF09990"/>
    </source>
</evidence>
<accession>A0A344J5N8</accession>
<evidence type="ECO:0000256" key="1">
    <source>
        <dbReference type="SAM" id="Phobius"/>
    </source>
</evidence>
<feature type="transmembrane region" description="Helical" evidence="1">
    <location>
        <begin position="12"/>
        <end position="32"/>
    </location>
</feature>
<sequence>MEGRHPLHPALVHFPVACWSLGTLADFASLHFGGDAARLCGVLLLAGTGIALPAAAAGLYEFTRIPAGSPAMRTAWIHMGAMLTAFVLYASSLLLRVNHLHEPQVGAWPLALDVAGFIALTVGGWQGGRLVYHHGTGTRAPCD</sequence>
<dbReference type="InterPro" id="IPR019251">
    <property type="entry name" value="DUF2231_TM"/>
</dbReference>
<keyword evidence="1" id="KW-0472">Membrane</keyword>
<keyword evidence="1" id="KW-0812">Transmembrane</keyword>
<keyword evidence="1" id="KW-1133">Transmembrane helix</keyword>
<name>A0A344J5N8_9GAMM</name>
<feature type="transmembrane region" description="Helical" evidence="1">
    <location>
        <begin position="39"/>
        <end position="60"/>
    </location>
</feature>